<dbReference type="GO" id="GO:0006825">
    <property type="term" value="P:copper ion transport"/>
    <property type="evidence" value="ECO:0007669"/>
    <property type="project" value="UniProtKB-KW"/>
</dbReference>
<evidence type="ECO:0000313" key="15">
    <source>
        <dbReference type="RefSeq" id="XP_008058920.1"/>
    </source>
</evidence>
<feature type="domain" description="HMA" evidence="13">
    <location>
        <begin position="1"/>
        <end position="63"/>
    </location>
</feature>
<proteinExistence type="inferred from homology"/>
<dbReference type="Pfam" id="PF00403">
    <property type="entry name" value="HMA"/>
    <property type="match status" value="1"/>
</dbReference>
<dbReference type="PROSITE" id="PS50846">
    <property type="entry name" value="HMA_2"/>
    <property type="match status" value="1"/>
</dbReference>
<dbReference type="GeneID" id="103263051"/>
<evidence type="ECO:0000256" key="5">
    <source>
        <dbReference type="ARBA" id="ARBA00023065"/>
    </source>
</evidence>
<dbReference type="GO" id="GO:0046872">
    <property type="term" value="F:metal ion binding"/>
    <property type="evidence" value="ECO:0007669"/>
    <property type="project" value="UniProtKB-KW"/>
</dbReference>
<dbReference type="OrthoDB" id="689350at2759"/>
<evidence type="ECO:0000256" key="1">
    <source>
        <dbReference type="ARBA" id="ARBA00022448"/>
    </source>
</evidence>
<keyword evidence="4" id="KW-0186">Copper</keyword>
<reference evidence="15" key="1">
    <citation type="submission" date="2025-08" db="UniProtKB">
        <authorList>
            <consortium name="RefSeq"/>
        </authorList>
    </citation>
    <scope>IDENTIFICATION</scope>
</reference>
<evidence type="ECO:0000256" key="11">
    <source>
        <dbReference type="ARBA" id="ARBA00046351"/>
    </source>
</evidence>
<feature type="compositionally biased region" description="Polar residues" evidence="12">
    <location>
        <begin position="68"/>
        <end position="77"/>
    </location>
</feature>
<dbReference type="InterPro" id="IPR051881">
    <property type="entry name" value="Copper_transport_ATOX1-like"/>
</dbReference>
<dbReference type="AlphaFoldDB" id="A0A1U7TM61"/>
<keyword evidence="6" id="KW-0143">Chaperone</keyword>
<dbReference type="Gene3D" id="3.30.70.100">
    <property type="match status" value="1"/>
</dbReference>
<dbReference type="FunFam" id="3.30.70.100:FF:000008">
    <property type="entry name" value="Copper transport protein ATOX1"/>
    <property type="match status" value="1"/>
</dbReference>
<dbReference type="InterPro" id="IPR036163">
    <property type="entry name" value="HMA_dom_sf"/>
</dbReference>
<evidence type="ECO:0000313" key="14">
    <source>
        <dbReference type="Proteomes" id="UP000189704"/>
    </source>
</evidence>
<keyword evidence="14" id="KW-1185">Reference proteome</keyword>
<evidence type="ECO:0000256" key="9">
    <source>
        <dbReference type="ARBA" id="ARBA00040962"/>
    </source>
</evidence>
<comment type="subunit">
    <text evidence="11">Homodimer. Interacts with ATP7B. Interacts with ATP7A. Interacts (via dimer form) with SLC31A1 (via C-terminal domain); this interaction improves ATOX1 stability and controls intracellular Cu(I) levels.</text>
</comment>
<dbReference type="Proteomes" id="UP000189704">
    <property type="component" value="Unplaced"/>
</dbReference>
<dbReference type="GO" id="GO:0005829">
    <property type="term" value="C:cytosol"/>
    <property type="evidence" value="ECO:0007669"/>
    <property type="project" value="TreeGrafter"/>
</dbReference>
<evidence type="ECO:0000259" key="13">
    <source>
        <dbReference type="PROSITE" id="PS50846"/>
    </source>
</evidence>
<keyword evidence="5" id="KW-0406">Ion transport</keyword>
<feature type="region of interest" description="Disordered" evidence="12">
    <location>
        <begin position="68"/>
        <end position="103"/>
    </location>
</feature>
<name>A0A1U7TM61_CARSF</name>
<dbReference type="GO" id="GO:0016531">
    <property type="term" value="F:copper chaperone activity"/>
    <property type="evidence" value="ECO:0007669"/>
    <property type="project" value="TreeGrafter"/>
</dbReference>
<evidence type="ECO:0000256" key="12">
    <source>
        <dbReference type="SAM" id="MobiDB-lite"/>
    </source>
</evidence>
<evidence type="ECO:0000256" key="4">
    <source>
        <dbReference type="ARBA" id="ARBA00023008"/>
    </source>
</evidence>
<dbReference type="InterPro" id="IPR006121">
    <property type="entry name" value="HMA_dom"/>
</dbReference>
<dbReference type="PANTHER" id="PTHR46365">
    <property type="entry name" value="COPPER TRANSPORT PROTEIN ATOX1"/>
    <property type="match status" value="1"/>
</dbReference>
<keyword evidence="2" id="KW-0479">Metal-binding</keyword>
<dbReference type="CDD" id="cd00371">
    <property type="entry name" value="HMA"/>
    <property type="match status" value="1"/>
</dbReference>
<dbReference type="RefSeq" id="XP_008058920.1">
    <property type="nucleotide sequence ID" value="XM_008060729.1"/>
</dbReference>
<organism evidence="14 15">
    <name type="scientific">Carlito syrichta</name>
    <name type="common">Philippine tarsier</name>
    <name type="synonym">Tarsius syrichta</name>
    <dbReference type="NCBI Taxonomy" id="1868482"/>
    <lineage>
        <taxon>Eukaryota</taxon>
        <taxon>Metazoa</taxon>
        <taxon>Chordata</taxon>
        <taxon>Craniata</taxon>
        <taxon>Vertebrata</taxon>
        <taxon>Euteleostomi</taxon>
        <taxon>Mammalia</taxon>
        <taxon>Eutheria</taxon>
        <taxon>Euarchontoglires</taxon>
        <taxon>Primates</taxon>
        <taxon>Haplorrhini</taxon>
        <taxon>Tarsiiformes</taxon>
        <taxon>Tarsiidae</taxon>
        <taxon>Carlito</taxon>
    </lineage>
</organism>
<keyword evidence="3" id="KW-0187">Copper transport</keyword>
<dbReference type="KEGG" id="csyr:103263051"/>
<comment type="similarity">
    <text evidence="8">Belongs to the ATX1 family.</text>
</comment>
<dbReference type="SUPFAM" id="SSF55008">
    <property type="entry name" value="HMA, heavy metal-associated domain"/>
    <property type="match status" value="1"/>
</dbReference>
<evidence type="ECO:0000256" key="3">
    <source>
        <dbReference type="ARBA" id="ARBA00022796"/>
    </source>
</evidence>
<evidence type="ECO:0000256" key="6">
    <source>
        <dbReference type="ARBA" id="ARBA00023186"/>
    </source>
</evidence>
<keyword evidence="1" id="KW-0813">Transport</keyword>
<evidence type="ECO:0000256" key="10">
    <source>
        <dbReference type="ARBA" id="ARBA00043201"/>
    </source>
</evidence>
<protein>
    <recommendedName>
        <fullName evidence="9">Copper transport protein ATOX1</fullName>
    </recommendedName>
    <alternativeName>
        <fullName evidence="10">Metal transport protein ATX1</fullName>
    </alternativeName>
</protein>
<accession>A0A1U7TM61</accession>
<dbReference type="PANTHER" id="PTHR46365:SF1">
    <property type="entry name" value="COPPER TRANSPORT PROTEIN ATOX1"/>
    <property type="match status" value="1"/>
</dbReference>
<sequence>MPKHECSVDMTCEGCAKAASRVLDKLGGVKFGIDLPDKKVCIASEHSMDTLLETLKKTGKTVSYLASSSKCLGTPGQQDEPRQAGGRSSPGFQTDLGLGSPACGDGVPARPSFALLPSLSAVKSSCSWKKKKILQIED</sequence>
<evidence type="ECO:0000256" key="7">
    <source>
        <dbReference type="ARBA" id="ARBA00037651"/>
    </source>
</evidence>
<dbReference type="STRING" id="1868482.ENSTSYP00000016682"/>
<evidence type="ECO:0000256" key="2">
    <source>
        <dbReference type="ARBA" id="ARBA00022723"/>
    </source>
</evidence>
<comment type="function">
    <text evidence="7">Binds and deliver cytosolic copper to the copper ATPase proteins. May be important in cellular antioxidant defense.</text>
</comment>
<evidence type="ECO:0000256" key="8">
    <source>
        <dbReference type="ARBA" id="ARBA00038171"/>
    </source>
</evidence>
<gene>
    <name evidence="15" type="primary">LOC103263051</name>
</gene>